<dbReference type="InterPro" id="IPR012337">
    <property type="entry name" value="RNaseH-like_sf"/>
</dbReference>
<sequence length="558" mass="61446">MPQNGEPVLASSSRLAGRQARAEAEKSIQHRRVIIRTKLPFRLTLPYPGAGHETNQLQNSFPELSGALRLSGLRRSHSYITRSQITGCAAILTGVKKEEKEFKIRSQLRLTSMEPQPSLPKLLAALALGARSVNSLPFSSSANGGGDSDDEVEDDFEYSMSLPEFAALNHEARQLMTSLLRETLEIISPTTNNYDDLEFDDPALWESCADACDELRDRVMSYLPNANAGQRPDIMNLASKVDSAKQTALSKAAGSYSRMVNSLADMEKPQHIFQGFVTHPPQNTRGEPFVPIIFDAAKQARLDAGEYNVSGHGLETRHNDGRNESGERDATKRKYASDMIAPTYHIDHPYRDEIETLEYRPWQLSTDGIQKDVLPSLKANDDQGVWIGTEAELALLCKKITEEDIQEIALDLEAHSHRSFAGFICLIQLSIRRPETGGDKGEQYDYLIDALSLRHVISSYIGPILANPNILKVGLKSVYPSARSSHCSFTTSTHVMHGKKDQGMRKDIAIGTDQLFPQAPTATFPGCKGTLVLTSSICLIPDAPRGLSSTRPLASPTC</sequence>
<gene>
    <name evidence="3" type="ORF">THAOC_21329</name>
</gene>
<dbReference type="GO" id="GO:0071044">
    <property type="term" value="P:histone mRNA catabolic process"/>
    <property type="evidence" value="ECO:0007669"/>
    <property type="project" value="TreeGrafter"/>
</dbReference>
<organism evidence="3 4">
    <name type="scientific">Thalassiosira oceanica</name>
    <name type="common">Marine diatom</name>
    <dbReference type="NCBI Taxonomy" id="159749"/>
    <lineage>
        <taxon>Eukaryota</taxon>
        <taxon>Sar</taxon>
        <taxon>Stramenopiles</taxon>
        <taxon>Ochrophyta</taxon>
        <taxon>Bacillariophyta</taxon>
        <taxon>Coscinodiscophyceae</taxon>
        <taxon>Thalassiosirophycidae</taxon>
        <taxon>Thalassiosirales</taxon>
        <taxon>Thalassiosiraceae</taxon>
        <taxon>Thalassiosira</taxon>
    </lineage>
</organism>
<dbReference type="Gene3D" id="3.30.420.10">
    <property type="entry name" value="Ribonuclease H-like superfamily/Ribonuclease H"/>
    <property type="match status" value="1"/>
</dbReference>
<dbReference type="GO" id="GO:0000175">
    <property type="term" value="F:3'-5'-RNA exonuclease activity"/>
    <property type="evidence" value="ECO:0007669"/>
    <property type="project" value="InterPro"/>
</dbReference>
<feature type="compositionally biased region" description="Basic and acidic residues" evidence="1">
    <location>
        <begin position="314"/>
        <end position="332"/>
    </location>
</feature>
<reference evidence="3 4" key="1">
    <citation type="journal article" date="2012" name="Genome Biol.">
        <title>Genome and low-iron response of an oceanic diatom adapted to chronic iron limitation.</title>
        <authorList>
            <person name="Lommer M."/>
            <person name="Specht M."/>
            <person name="Roy A.S."/>
            <person name="Kraemer L."/>
            <person name="Andreson R."/>
            <person name="Gutowska M.A."/>
            <person name="Wolf J."/>
            <person name="Bergner S.V."/>
            <person name="Schilhabel M.B."/>
            <person name="Klostermeier U.C."/>
            <person name="Beiko R.G."/>
            <person name="Rosenstiel P."/>
            <person name="Hippler M."/>
            <person name="Laroche J."/>
        </authorList>
    </citation>
    <scope>NUCLEOTIDE SEQUENCE [LARGE SCALE GENOMIC DNA]</scope>
    <source>
        <strain evidence="3 4">CCMP1005</strain>
    </source>
</reference>
<evidence type="ECO:0000256" key="1">
    <source>
        <dbReference type="SAM" id="MobiDB-lite"/>
    </source>
</evidence>
<accession>K0RXK5</accession>
<dbReference type="GO" id="GO:0071039">
    <property type="term" value="P:nuclear polyadenylation-dependent CUT catabolic process"/>
    <property type="evidence" value="ECO:0007669"/>
    <property type="project" value="TreeGrafter"/>
</dbReference>
<name>K0RXK5_THAOC</name>
<dbReference type="AlphaFoldDB" id="K0RXK5"/>
<dbReference type="Pfam" id="PF01612">
    <property type="entry name" value="DNA_pol_A_exo1"/>
    <property type="match status" value="1"/>
</dbReference>
<feature type="region of interest" description="Disordered" evidence="1">
    <location>
        <begin position="1"/>
        <end position="24"/>
    </location>
</feature>
<protein>
    <recommendedName>
        <fullName evidence="2">3'-5' exonuclease domain-containing protein</fullName>
    </recommendedName>
</protein>
<dbReference type="InterPro" id="IPR045092">
    <property type="entry name" value="Rrp6-like"/>
</dbReference>
<dbReference type="GO" id="GO:0071038">
    <property type="term" value="P:TRAMP-dependent tRNA surveillance pathway"/>
    <property type="evidence" value="ECO:0007669"/>
    <property type="project" value="TreeGrafter"/>
</dbReference>
<dbReference type="OrthoDB" id="2250022at2759"/>
<dbReference type="GO" id="GO:0071035">
    <property type="term" value="P:nuclear polyadenylation-dependent rRNA catabolic process"/>
    <property type="evidence" value="ECO:0007669"/>
    <property type="project" value="TreeGrafter"/>
</dbReference>
<dbReference type="GO" id="GO:0003727">
    <property type="term" value="F:single-stranded RNA binding"/>
    <property type="evidence" value="ECO:0007669"/>
    <property type="project" value="TreeGrafter"/>
</dbReference>
<dbReference type="Proteomes" id="UP000266841">
    <property type="component" value="Unassembled WGS sequence"/>
</dbReference>
<keyword evidence="4" id="KW-1185">Reference proteome</keyword>
<dbReference type="GO" id="GO:0071036">
    <property type="term" value="P:nuclear polyadenylation-dependent snoRNA catabolic process"/>
    <property type="evidence" value="ECO:0007669"/>
    <property type="project" value="TreeGrafter"/>
</dbReference>
<dbReference type="GO" id="GO:0000176">
    <property type="term" value="C:nuclear exosome (RNase complex)"/>
    <property type="evidence" value="ECO:0007669"/>
    <property type="project" value="TreeGrafter"/>
</dbReference>
<dbReference type="PANTHER" id="PTHR12124:SF47">
    <property type="entry name" value="EXOSOME COMPONENT 10"/>
    <property type="match status" value="1"/>
</dbReference>
<dbReference type="GO" id="GO:0071037">
    <property type="term" value="P:nuclear polyadenylation-dependent snRNA catabolic process"/>
    <property type="evidence" value="ECO:0007669"/>
    <property type="project" value="TreeGrafter"/>
</dbReference>
<dbReference type="InterPro" id="IPR002562">
    <property type="entry name" value="3'-5'_exonuclease_dom"/>
</dbReference>
<dbReference type="InterPro" id="IPR036397">
    <property type="entry name" value="RNaseH_sf"/>
</dbReference>
<feature type="domain" description="3'-5' exonuclease" evidence="2">
    <location>
        <begin position="386"/>
        <end position="474"/>
    </location>
</feature>
<dbReference type="EMBL" id="AGNL01024961">
    <property type="protein sequence ID" value="EJK58533.1"/>
    <property type="molecule type" value="Genomic_DNA"/>
</dbReference>
<evidence type="ECO:0000313" key="4">
    <source>
        <dbReference type="Proteomes" id="UP000266841"/>
    </source>
</evidence>
<dbReference type="eggNOG" id="KOG2206">
    <property type="taxonomic scope" value="Eukaryota"/>
</dbReference>
<dbReference type="GO" id="GO:0071040">
    <property type="term" value="P:nuclear polyadenylation-dependent antisense transcript catabolic process"/>
    <property type="evidence" value="ECO:0007669"/>
    <property type="project" value="TreeGrafter"/>
</dbReference>
<evidence type="ECO:0000313" key="3">
    <source>
        <dbReference type="EMBL" id="EJK58533.1"/>
    </source>
</evidence>
<evidence type="ECO:0000259" key="2">
    <source>
        <dbReference type="Pfam" id="PF01612"/>
    </source>
</evidence>
<dbReference type="GO" id="GO:0071051">
    <property type="term" value="P:poly(A)-dependent snoRNA 3'-end processing"/>
    <property type="evidence" value="ECO:0007669"/>
    <property type="project" value="TreeGrafter"/>
</dbReference>
<dbReference type="SUPFAM" id="SSF53098">
    <property type="entry name" value="Ribonuclease H-like"/>
    <property type="match status" value="1"/>
</dbReference>
<dbReference type="GO" id="GO:0000467">
    <property type="term" value="P:exonucleolytic trimming to generate mature 3'-end of 5.8S rRNA from tricistronic rRNA transcript (SSU-rRNA, 5.8S rRNA, LSU-rRNA)"/>
    <property type="evidence" value="ECO:0007669"/>
    <property type="project" value="InterPro"/>
</dbReference>
<comment type="caution">
    <text evidence="3">The sequence shown here is derived from an EMBL/GenBank/DDBJ whole genome shotgun (WGS) entry which is preliminary data.</text>
</comment>
<dbReference type="GO" id="GO:0005730">
    <property type="term" value="C:nucleolus"/>
    <property type="evidence" value="ECO:0007669"/>
    <property type="project" value="TreeGrafter"/>
</dbReference>
<dbReference type="PANTHER" id="PTHR12124">
    <property type="entry name" value="POLYMYOSITIS/SCLERODERMA AUTOANTIGEN-RELATED"/>
    <property type="match status" value="1"/>
</dbReference>
<proteinExistence type="predicted"/>
<feature type="region of interest" description="Disordered" evidence="1">
    <location>
        <begin position="310"/>
        <end position="332"/>
    </location>
</feature>